<dbReference type="EMBL" id="RCBY01000168">
    <property type="protein sequence ID" value="RQH31179.1"/>
    <property type="molecule type" value="Genomic_DNA"/>
</dbReference>
<dbReference type="Gene3D" id="3.30.70.270">
    <property type="match status" value="1"/>
</dbReference>
<evidence type="ECO:0000313" key="1">
    <source>
        <dbReference type="EMBL" id="RQH31179.1"/>
    </source>
</evidence>
<evidence type="ECO:0000313" key="2">
    <source>
        <dbReference type="Proteomes" id="UP000269154"/>
    </source>
</evidence>
<accession>A0A3N6N8T6</accession>
<sequence length="56" mass="6041">MIHQASVTSKVVTLSLGLTTTVPQLGGSREALALIYEADRALYQAKIKGRDRVLLS</sequence>
<name>A0A3N6N8T6_9CYAN</name>
<dbReference type="SUPFAM" id="SSF55073">
    <property type="entry name" value="Nucleotide cyclase"/>
    <property type="match status" value="1"/>
</dbReference>
<dbReference type="Proteomes" id="UP000269154">
    <property type="component" value="Unassembled WGS sequence"/>
</dbReference>
<organism evidence="1 2">
    <name type="scientific">Okeania hirsuta</name>
    <dbReference type="NCBI Taxonomy" id="1458930"/>
    <lineage>
        <taxon>Bacteria</taxon>
        <taxon>Bacillati</taxon>
        <taxon>Cyanobacteriota</taxon>
        <taxon>Cyanophyceae</taxon>
        <taxon>Oscillatoriophycideae</taxon>
        <taxon>Oscillatoriales</taxon>
        <taxon>Microcoleaceae</taxon>
        <taxon>Okeania</taxon>
    </lineage>
</organism>
<comment type="caution">
    <text evidence="1">The sequence shown here is derived from an EMBL/GenBank/DDBJ whole genome shotgun (WGS) entry which is preliminary data.</text>
</comment>
<gene>
    <name evidence="1" type="ORF">D5R40_23340</name>
</gene>
<reference evidence="1 2" key="1">
    <citation type="journal article" date="2018" name="ACS Chem. Biol.">
        <title>Ketoreductase domain dysfunction expands chemodiversity: malyngamide biosynthesis in the cyanobacterium Okeania hirsuta.</title>
        <authorList>
            <person name="Moss N.A."/>
            <person name="Leao T."/>
            <person name="Rankin M."/>
            <person name="McCullough T.M."/>
            <person name="Qu P."/>
            <person name="Korobeynikov A."/>
            <person name="Smith J.L."/>
            <person name="Gerwick L."/>
            <person name="Gerwick W.H."/>
        </authorList>
    </citation>
    <scope>NUCLEOTIDE SEQUENCE [LARGE SCALE GENOMIC DNA]</scope>
    <source>
        <strain evidence="1 2">PAB10Feb10-1</strain>
    </source>
</reference>
<protein>
    <submittedName>
        <fullName evidence="1">Diguanylate cyclase</fullName>
    </submittedName>
</protein>
<keyword evidence="2" id="KW-1185">Reference proteome</keyword>
<dbReference type="OrthoDB" id="9812260at2"/>
<proteinExistence type="predicted"/>
<dbReference type="InterPro" id="IPR043128">
    <property type="entry name" value="Rev_trsase/Diguanyl_cyclase"/>
</dbReference>
<dbReference type="RefSeq" id="WP_124147146.1">
    <property type="nucleotide sequence ID" value="NZ_CAWOLW010000077.1"/>
</dbReference>
<dbReference type="InterPro" id="IPR029787">
    <property type="entry name" value="Nucleotide_cyclase"/>
</dbReference>
<dbReference type="AlphaFoldDB" id="A0A3N6N8T6"/>